<dbReference type="EMBL" id="CAJOBJ010111434">
    <property type="protein sequence ID" value="CAF4633537.1"/>
    <property type="molecule type" value="Genomic_DNA"/>
</dbReference>
<gene>
    <name evidence="2" type="ORF">GIL414_LOCUS40313</name>
    <name evidence="1" type="ORF">SMN809_LOCUS38898</name>
</gene>
<evidence type="ECO:0000313" key="3">
    <source>
        <dbReference type="Proteomes" id="UP000676336"/>
    </source>
</evidence>
<dbReference type="Proteomes" id="UP000676336">
    <property type="component" value="Unassembled WGS sequence"/>
</dbReference>
<proteinExistence type="predicted"/>
<dbReference type="Proteomes" id="UP000681720">
    <property type="component" value="Unassembled WGS sequence"/>
</dbReference>
<name>A0A8S2Z4I5_9BILA</name>
<evidence type="ECO:0000313" key="2">
    <source>
        <dbReference type="EMBL" id="CAF4633537.1"/>
    </source>
</evidence>
<evidence type="ECO:0000313" key="1">
    <source>
        <dbReference type="EMBL" id="CAF4596685.1"/>
    </source>
</evidence>
<comment type="caution">
    <text evidence="1">The sequence shown here is derived from an EMBL/GenBank/DDBJ whole genome shotgun (WGS) entry which is preliminary data.</text>
</comment>
<feature type="non-terminal residue" evidence="1">
    <location>
        <position position="75"/>
    </location>
</feature>
<dbReference type="AlphaFoldDB" id="A0A8S2Z4I5"/>
<sequence>MQTHLLSLNTPPPILEINNNDQTTAVVGSVQNCVAIRNIGSSIAIRIPSLSQYGTVSAVHLTDDKYDDLQQVLDS</sequence>
<dbReference type="EMBL" id="CAJOBI010102921">
    <property type="protein sequence ID" value="CAF4596685.1"/>
    <property type="molecule type" value="Genomic_DNA"/>
</dbReference>
<reference evidence="1" key="1">
    <citation type="submission" date="2021-02" db="EMBL/GenBank/DDBJ databases">
        <authorList>
            <person name="Nowell W R."/>
        </authorList>
    </citation>
    <scope>NUCLEOTIDE SEQUENCE</scope>
</reference>
<organism evidence="1 3">
    <name type="scientific">Rotaria magnacalcarata</name>
    <dbReference type="NCBI Taxonomy" id="392030"/>
    <lineage>
        <taxon>Eukaryota</taxon>
        <taxon>Metazoa</taxon>
        <taxon>Spiralia</taxon>
        <taxon>Gnathifera</taxon>
        <taxon>Rotifera</taxon>
        <taxon>Eurotatoria</taxon>
        <taxon>Bdelloidea</taxon>
        <taxon>Philodinida</taxon>
        <taxon>Philodinidae</taxon>
        <taxon>Rotaria</taxon>
    </lineage>
</organism>
<accession>A0A8S2Z4I5</accession>
<protein>
    <submittedName>
        <fullName evidence="1">Uncharacterized protein</fullName>
    </submittedName>
</protein>